<keyword evidence="2" id="KW-0723">Serine/threonine-protein kinase</keyword>
<evidence type="ECO:0000256" key="8">
    <source>
        <dbReference type="ARBA" id="ARBA00048679"/>
    </source>
</evidence>
<reference evidence="11" key="1">
    <citation type="submission" date="2017-08" db="EMBL/GenBank/DDBJ databases">
        <authorList>
            <person name="Polle J.E."/>
            <person name="Barry K."/>
            <person name="Cushman J."/>
            <person name="Schmutz J."/>
            <person name="Tran D."/>
            <person name="Hathwaick L.T."/>
            <person name="Yim W.C."/>
            <person name="Jenkins J."/>
            <person name="Mckie-Krisberg Z.M."/>
            <person name="Prochnik S."/>
            <person name="Lindquist E."/>
            <person name="Dockter R.B."/>
            <person name="Adam C."/>
            <person name="Molina H."/>
            <person name="Bunkerborg J."/>
            <person name="Jin E."/>
            <person name="Buchheim M."/>
            <person name="Magnuson J."/>
        </authorList>
    </citation>
    <scope>NUCLEOTIDE SEQUENCE</scope>
    <source>
        <strain evidence="11">CCAP 19/18</strain>
    </source>
</reference>
<comment type="caution">
    <text evidence="11">The sequence shown here is derived from an EMBL/GenBank/DDBJ whole genome shotgun (WGS) entry which is preliminary data.</text>
</comment>
<dbReference type="Pfam" id="PF01163">
    <property type="entry name" value="RIO1"/>
    <property type="match status" value="1"/>
</dbReference>
<gene>
    <name evidence="11" type="ORF">DUNSADRAFT_6434</name>
</gene>
<dbReference type="Proteomes" id="UP000815325">
    <property type="component" value="Unassembled WGS sequence"/>
</dbReference>
<accession>A0ABQ7H6V2</accession>
<evidence type="ECO:0000256" key="9">
    <source>
        <dbReference type="SAM" id="MobiDB-lite"/>
    </source>
</evidence>
<feature type="domain" description="RIO-type" evidence="10">
    <location>
        <begin position="5"/>
        <end position="69"/>
    </location>
</feature>
<comment type="catalytic activity">
    <reaction evidence="8">
        <text>L-seryl-[protein] + ATP = O-phospho-L-seryl-[protein] + ADP + H(+)</text>
        <dbReference type="Rhea" id="RHEA:17989"/>
        <dbReference type="Rhea" id="RHEA-COMP:9863"/>
        <dbReference type="Rhea" id="RHEA-COMP:11604"/>
        <dbReference type="ChEBI" id="CHEBI:15378"/>
        <dbReference type="ChEBI" id="CHEBI:29999"/>
        <dbReference type="ChEBI" id="CHEBI:30616"/>
        <dbReference type="ChEBI" id="CHEBI:83421"/>
        <dbReference type="ChEBI" id="CHEBI:456216"/>
        <dbReference type="EC" id="2.7.11.1"/>
    </reaction>
</comment>
<evidence type="ECO:0000313" key="11">
    <source>
        <dbReference type="EMBL" id="KAF5842584.1"/>
    </source>
</evidence>
<dbReference type="PANTHER" id="PTHR45852:SF1">
    <property type="entry name" value="SERINE_THREONINE-PROTEIN KINASE RIO2"/>
    <property type="match status" value="1"/>
</dbReference>
<feature type="compositionally biased region" description="Basic and acidic residues" evidence="9">
    <location>
        <begin position="197"/>
        <end position="210"/>
    </location>
</feature>
<keyword evidence="3" id="KW-0808">Transferase</keyword>
<dbReference type="Gene3D" id="1.10.510.10">
    <property type="entry name" value="Transferase(Phosphotransferase) domain 1"/>
    <property type="match status" value="1"/>
</dbReference>
<keyword evidence="4" id="KW-0547">Nucleotide-binding</keyword>
<evidence type="ECO:0000313" key="12">
    <source>
        <dbReference type="Proteomes" id="UP000815325"/>
    </source>
</evidence>
<evidence type="ECO:0000256" key="3">
    <source>
        <dbReference type="ARBA" id="ARBA00022679"/>
    </source>
</evidence>
<evidence type="ECO:0000256" key="4">
    <source>
        <dbReference type="ARBA" id="ARBA00022741"/>
    </source>
</evidence>
<evidence type="ECO:0000256" key="7">
    <source>
        <dbReference type="ARBA" id="ARBA00047899"/>
    </source>
</evidence>
<evidence type="ECO:0000256" key="5">
    <source>
        <dbReference type="ARBA" id="ARBA00022777"/>
    </source>
</evidence>
<protein>
    <recommendedName>
        <fullName evidence="1">non-specific serine/threonine protein kinase</fullName>
        <ecNumber evidence="1">2.7.11.1</ecNumber>
    </recommendedName>
</protein>
<feature type="region of interest" description="Disordered" evidence="9">
    <location>
        <begin position="113"/>
        <end position="320"/>
    </location>
</feature>
<name>A0ABQ7H6V2_DUNSA</name>
<comment type="catalytic activity">
    <reaction evidence="7">
        <text>L-threonyl-[protein] + ATP = O-phospho-L-threonyl-[protein] + ADP + H(+)</text>
        <dbReference type="Rhea" id="RHEA:46608"/>
        <dbReference type="Rhea" id="RHEA-COMP:11060"/>
        <dbReference type="Rhea" id="RHEA-COMP:11605"/>
        <dbReference type="ChEBI" id="CHEBI:15378"/>
        <dbReference type="ChEBI" id="CHEBI:30013"/>
        <dbReference type="ChEBI" id="CHEBI:30616"/>
        <dbReference type="ChEBI" id="CHEBI:61977"/>
        <dbReference type="ChEBI" id="CHEBI:456216"/>
        <dbReference type="EC" id="2.7.11.1"/>
    </reaction>
</comment>
<evidence type="ECO:0000256" key="1">
    <source>
        <dbReference type="ARBA" id="ARBA00012513"/>
    </source>
</evidence>
<feature type="compositionally biased region" description="Polar residues" evidence="9">
    <location>
        <begin position="168"/>
        <end position="179"/>
    </location>
</feature>
<dbReference type="PANTHER" id="PTHR45852">
    <property type="entry name" value="SER/THR-PROTEIN KINASE RIO2"/>
    <property type="match status" value="1"/>
</dbReference>
<keyword evidence="6" id="KW-0067">ATP-binding</keyword>
<evidence type="ECO:0000256" key="2">
    <source>
        <dbReference type="ARBA" id="ARBA00022527"/>
    </source>
</evidence>
<keyword evidence="12" id="KW-1185">Reference proteome</keyword>
<feature type="compositionally biased region" description="Basic and acidic residues" evidence="9">
    <location>
        <begin position="232"/>
        <end position="257"/>
    </location>
</feature>
<dbReference type="InterPro" id="IPR011009">
    <property type="entry name" value="Kinase-like_dom_sf"/>
</dbReference>
<dbReference type="EMBL" id="MU069459">
    <property type="protein sequence ID" value="KAF5842584.1"/>
    <property type="molecule type" value="Genomic_DNA"/>
</dbReference>
<sequence length="320" mass="34879">MELISRLASKGLIHCDFNEFNLLITEDEEITLIDFPQMVSVSHANAQDMFDRDVECIIKFFSKKIGYSPEMDPALPYVRPSLQDAVAHLDEKLDVGLAASGFKKKHQEHLEAFLSQPREDREGSSSEGEGDDDDDDEEEEGEGEEDVEGEEGGEHSGPCAQQEGENGVCQSQGQQNAGSCQDAAADTQGDSSCADGAQRREGVESAEGFRGEGNSSSSSSSEDTESSGSESEGERDLKGRLHQRRDVLQRKKLEALTHKTAHATLKERDVQHMVASQRKRDMKKEDNVRAGRNATKQAKGKGTRKTKGGGARGGADFAGW</sequence>
<organism evidence="11 12">
    <name type="scientific">Dunaliella salina</name>
    <name type="common">Green alga</name>
    <name type="synonym">Protococcus salinus</name>
    <dbReference type="NCBI Taxonomy" id="3046"/>
    <lineage>
        <taxon>Eukaryota</taxon>
        <taxon>Viridiplantae</taxon>
        <taxon>Chlorophyta</taxon>
        <taxon>core chlorophytes</taxon>
        <taxon>Chlorophyceae</taxon>
        <taxon>CS clade</taxon>
        <taxon>Chlamydomonadales</taxon>
        <taxon>Dunaliellaceae</taxon>
        <taxon>Dunaliella</taxon>
    </lineage>
</organism>
<evidence type="ECO:0000259" key="10">
    <source>
        <dbReference type="Pfam" id="PF01163"/>
    </source>
</evidence>
<evidence type="ECO:0000256" key="6">
    <source>
        <dbReference type="ARBA" id="ARBA00022840"/>
    </source>
</evidence>
<feature type="compositionally biased region" description="Acidic residues" evidence="9">
    <location>
        <begin position="128"/>
        <end position="151"/>
    </location>
</feature>
<dbReference type="InterPro" id="IPR018934">
    <property type="entry name" value="RIO_dom"/>
</dbReference>
<feature type="compositionally biased region" description="Basic and acidic residues" evidence="9">
    <location>
        <begin position="278"/>
        <end position="289"/>
    </location>
</feature>
<keyword evidence="5" id="KW-0418">Kinase</keyword>
<feature type="compositionally biased region" description="Low complexity" evidence="9">
    <location>
        <begin position="212"/>
        <end position="230"/>
    </location>
</feature>
<feature type="compositionally biased region" description="Basic residues" evidence="9">
    <location>
        <begin position="298"/>
        <end position="307"/>
    </location>
</feature>
<dbReference type="SUPFAM" id="SSF56112">
    <property type="entry name" value="Protein kinase-like (PK-like)"/>
    <property type="match status" value="1"/>
</dbReference>
<dbReference type="EC" id="2.7.11.1" evidence="1"/>
<proteinExistence type="predicted"/>